<dbReference type="HOGENOM" id="CLU_1252289_0_0_1"/>
<keyword evidence="4" id="KW-1185">Reference proteome</keyword>
<dbReference type="PANTHER" id="PTHR23090">
    <property type="entry name" value="NH 3 /GLUTAMINE-DEPENDENT NAD + SYNTHETASE"/>
    <property type="match status" value="1"/>
</dbReference>
<dbReference type="GO" id="GO:0004359">
    <property type="term" value="F:glutaminase activity"/>
    <property type="evidence" value="ECO:0007669"/>
    <property type="project" value="InterPro"/>
</dbReference>
<evidence type="ECO:0000313" key="3">
    <source>
        <dbReference type="EnsemblPlants" id="AES73735"/>
    </source>
</evidence>
<organism evidence="2 4">
    <name type="scientific">Medicago truncatula</name>
    <name type="common">Barrel medic</name>
    <name type="synonym">Medicago tribuloides</name>
    <dbReference type="NCBI Taxonomy" id="3880"/>
    <lineage>
        <taxon>Eukaryota</taxon>
        <taxon>Viridiplantae</taxon>
        <taxon>Streptophyta</taxon>
        <taxon>Embryophyta</taxon>
        <taxon>Tracheophyta</taxon>
        <taxon>Spermatophyta</taxon>
        <taxon>Magnoliopsida</taxon>
        <taxon>eudicotyledons</taxon>
        <taxon>Gunneridae</taxon>
        <taxon>Pentapetalae</taxon>
        <taxon>rosids</taxon>
        <taxon>fabids</taxon>
        <taxon>Fabales</taxon>
        <taxon>Fabaceae</taxon>
        <taxon>Papilionoideae</taxon>
        <taxon>50 kb inversion clade</taxon>
        <taxon>NPAAA clade</taxon>
        <taxon>Hologalegina</taxon>
        <taxon>IRL clade</taxon>
        <taxon>Trifolieae</taxon>
        <taxon>Medicago</taxon>
    </lineage>
</organism>
<reference evidence="2 4" key="1">
    <citation type="journal article" date="2011" name="Nature">
        <title>The Medicago genome provides insight into the evolution of rhizobial symbioses.</title>
        <authorList>
            <person name="Young N.D."/>
            <person name="Debelle F."/>
            <person name="Oldroyd G.E."/>
            <person name="Geurts R."/>
            <person name="Cannon S.B."/>
            <person name="Udvardi M.K."/>
            <person name="Benedito V.A."/>
            <person name="Mayer K.F."/>
            <person name="Gouzy J."/>
            <person name="Schoof H."/>
            <person name="Van de Peer Y."/>
            <person name="Proost S."/>
            <person name="Cook D.R."/>
            <person name="Meyers B.C."/>
            <person name="Spannagl M."/>
            <person name="Cheung F."/>
            <person name="De Mita S."/>
            <person name="Krishnakumar V."/>
            <person name="Gundlach H."/>
            <person name="Zhou S."/>
            <person name="Mudge J."/>
            <person name="Bharti A.K."/>
            <person name="Murray J.D."/>
            <person name="Naoumkina M.A."/>
            <person name="Rosen B."/>
            <person name="Silverstein K.A."/>
            <person name="Tang H."/>
            <person name="Rombauts S."/>
            <person name="Zhao P.X."/>
            <person name="Zhou P."/>
            <person name="Barbe V."/>
            <person name="Bardou P."/>
            <person name="Bechner M."/>
            <person name="Bellec A."/>
            <person name="Berger A."/>
            <person name="Berges H."/>
            <person name="Bidwell S."/>
            <person name="Bisseling T."/>
            <person name="Choisne N."/>
            <person name="Couloux A."/>
            <person name="Denny R."/>
            <person name="Deshpande S."/>
            <person name="Dai X."/>
            <person name="Doyle J.J."/>
            <person name="Dudez A.M."/>
            <person name="Farmer A.D."/>
            <person name="Fouteau S."/>
            <person name="Franken C."/>
            <person name="Gibelin C."/>
            <person name="Gish J."/>
            <person name="Goldstein S."/>
            <person name="Gonzalez A.J."/>
            <person name="Green P.J."/>
            <person name="Hallab A."/>
            <person name="Hartog M."/>
            <person name="Hua A."/>
            <person name="Humphray S.J."/>
            <person name="Jeong D.H."/>
            <person name="Jing Y."/>
            <person name="Jocker A."/>
            <person name="Kenton S.M."/>
            <person name="Kim D.J."/>
            <person name="Klee K."/>
            <person name="Lai H."/>
            <person name="Lang C."/>
            <person name="Lin S."/>
            <person name="Macmil S.L."/>
            <person name="Magdelenat G."/>
            <person name="Matthews L."/>
            <person name="McCorrison J."/>
            <person name="Monaghan E.L."/>
            <person name="Mun J.H."/>
            <person name="Najar F.Z."/>
            <person name="Nicholson C."/>
            <person name="Noirot C."/>
            <person name="O'Bleness M."/>
            <person name="Paule C.R."/>
            <person name="Poulain J."/>
            <person name="Prion F."/>
            <person name="Qin B."/>
            <person name="Qu C."/>
            <person name="Retzel E.F."/>
            <person name="Riddle C."/>
            <person name="Sallet E."/>
            <person name="Samain S."/>
            <person name="Samson N."/>
            <person name="Sanders I."/>
            <person name="Saurat O."/>
            <person name="Scarpelli C."/>
            <person name="Schiex T."/>
            <person name="Segurens B."/>
            <person name="Severin A.J."/>
            <person name="Sherrier D.J."/>
            <person name="Shi R."/>
            <person name="Sims S."/>
            <person name="Singer S.R."/>
            <person name="Sinharoy S."/>
            <person name="Sterck L."/>
            <person name="Viollet A."/>
            <person name="Wang B.B."/>
            <person name="Wang K."/>
            <person name="Wang M."/>
            <person name="Wang X."/>
            <person name="Warfsmann J."/>
            <person name="Weissenbach J."/>
            <person name="White D.D."/>
            <person name="White J.D."/>
            <person name="Wiley G.B."/>
            <person name="Wincker P."/>
            <person name="Xing Y."/>
            <person name="Yang L."/>
            <person name="Yao Z."/>
            <person name="Ying F."/>
            <person name="Zhai J."/>
            <person name="Zhou L."/>
            <person name="Zuber A."/>
            <person name="Denarie J."/>
            <person name="Dixon R.A."/>
            <person name="May G.D."/>
            <person name="Schwartz D.C."/>
            <person name="Rogers J."/>
            <person name="Quetier F."/>
            <person name="Town C.D."/>
            <person name="Roe B.A."/>
        </authorList>
    </citation>
    <scope>NUCLEOTIDE SEQUENCE [LARGE SCALE GENOMIC DNA]</scope>
    <source>
        <strain evidence="2">A17</strain>
        <strain evidence="3 4">cv. Jemalong A17</strain>
    </source>
</reference>
<dbReference type="STRING" id="3880.G7JBR9"/>
<name>G7JBR9_MEDTR</name>
<dbReference type="GO" id="GO:0005737">
    <property type="term" value="C:cytoplasm"/>
    <property type="evidence" value="ECO:0007669"/>
    <property type="project" value="InterPro"/>
</dbReference>
<dbReference type="PaxDb" id="3880-AES73735"/>
<dbReference type="PANTHER" id="PTHR23090:SF9">
    <property type="entry name" value="GLUTAMINE-DEPENDENT NAD(+) SYNTHETASE"/>
    <property type="match status" value="1"/>
</dbReference>
<reference evidence="2 4" key="2">
    <citation type="journal article" date="2014" name="BMC Genomics">
        <title>An improved genome release (version Mt4.0) for the model legume Medicago truncatula.</title>
        <authorList>
            <person name="Tang H."/>
            <person name="Krishnakumar V."/>
            <person name="Bidwell S."/>
            <person name="Rosen B."/>
            <person name="Chan A."/>
            <person name="Zhou S."/>
            <person name="Gentzbittel L."/>
            <person name="Childs K.L."/>
            <person name="Yandell M."/>
            <person name="Gundlach H."/>
            <person name="Mayer K.F."/>
            <person name="Schwartz D.C."/>
            <person name="Town C.D."/>
        </authorList>
    </citation>
    <scope>GENOME REANNOTATION</scope>
    <source>
        <strain evidence="3 4">cv. Jemalong A17</strain>
    </source>
</reference>
<keyword evidence="1" id="KW-0436">Ligase</keyword>
<gene>
    <name evidence="2" type="ordered locus">MTR_3g108170</name>
</gene>
<protein>
    <submittedName>
        <fullName evidence="2 3">Uncharacterized protein</fullName>
    </submittedName>
</protein>
<evidence type="ECO:0000256" key="1">
    <source>
        <dbReference type="ARBA" id="ARBA00022598"/>
    </source>
</evidence>
<dbReference type="AlphaFoldDB" id="G7JBR9"/>
<dbReference type="Proteomes" id="UP000002051">
    <property type="component" value="Chromosome 3"/>
</dbReference>
<reference evidence="3" key="3">
    <citation type="submission" date="2015-04" db="UniProtKB">
        <authorList>
            <consortium name="EnsemblPlants"/>
        </authorList>
    </citation>
    <scope>IDENTIFICATION</scope>
    <source>
        <strain evidence="3">cv. Jemalong A17</strain>
    </source>
</reference>
<accession>G7JBR9</accession>
<dbReference type="Gene3D" id="3.40.50.620">
    <property type="entry name" value="HUPs"/>
    <property type="match status" value="1"/>
</dbReference>
<dbReference type="eggNOG" id="KOG2303">
    <property type="taxonomic scope" value="Eukaryota"/>
</dbReference>
<dbReference type="GO" id="GO:0003952">
    <property type="term" value="F:NAD+ synthase (glutamine-hydrolyzing) activity"/>
    <property type="evidence" value="ECO:0007669"/>
    <property type="project" value="InterPro"/>
</dbReference>
<dbReference type="InterPro" id="IPR003694">
    <property type="entry name" value="NAD_synthase"/>
</dbReference>
<dbReference type="InterPro" id="IPR014729">
    <property type="entry name" value="Rossmann-like_a/b/a_fold"/>
</dbReference>
<dbReference type="GO" id="GO:0009435">
    <property type="term" value="P:NAD+ biosynthetic process"/>
    <property type="evidence" value="ECO:0007669"/>
    <property type="project" value="InterPro"/>
</dbReference>
<sequence>MGLTQTYVGPAALGPKSVPFGSGFVKLQDTKVSNSQFMYYLIFVVFAKKAIATDVFKELFTPSPRHAKLFCIKWGSSVYEYGSAGVVVNGDVVIALVVSLRRSLSNFQEKVYLLRSGAYAFMLPLSDGVYSSSVAEIVGCMCQLAVKEIKSLVLRLEANDIEVFNEDIVAIFGFENFDFKKLMEKENGRNTGSSDEIASDRLASKLASDDVIRCILSSGAS</sequence>
<evidence type="ECO:0000313" key="2">
    <source>
        <dbReference type="EMBL" id="AES73735.1"/>
    </source>
</evidence>
<evidence type="ECO:0000313" key="4">
    <source>
        <dbReference type="Proteomes" id="UP000002051"/>
    </source>
</evidence>
<dbReference type="EnsemblPlants" id="AES73735">
    <property type="protein sequence ID" value="AES73735"/>
    <property type="gene ID" value="MTR_3g108170"/>
</dbReference>
<dbReference type="EMBL" id="CM001219">
    <property type="protein sequence ID" value="AES73735.1"/>
    <property type="molecule type" value="Genomic_DNA"/>
</dbReference>
<proteinExistence type="predicted"/>